<organism evidence="6 7">
    <name type="scientific">Mortierella isabellina</name>
    <name type="common">Filamentous fungus</name>
    <name type="synonym">Umbelopsis isabellina</name>
    <dbReference type="NCBI Taxonomy" id="91625"/>
    <lineage>
        <taxon>Eukaryota</taxon>
        <taxon>Fungi</taxon>
        <taxon>Fungi incertae sedis</taxon>
        <taxon>Mucoromycota</taxon>
        <taxon>Mucoromycotina</taxon>
        <taxon>Umbelopsidomycetes</taxon>
        <taxon>Umbelopsidales</taxon>
        <taxon>Umbelopsidaceae</taxon>
        <taxon>Umbelopsis</taxon>
    </lineage>
</organism>
<comment type="similarity">
    <text evidence="2">Belongs to the THOC5 family.</text>
</comment>
<reference evidence="6" key="1">
    <citation type="submission" date="2020-12" db="EMBL/GenBank/DDBJ databases">
        <title>Metabolic potential, ecology and presence of endohyphal bacteria is reflected in genomic diversity of Mucoromycotina.</title>
        <authorList>
            <person name="Muszewska A."/>
            <person name="Okrasinska A."/>
            <person name="Steczkiewicz K."/>
            <person name="Drgas O."/>
            <person name="Orlowska M."/>
            <person name="Perlinska-Lenart U."/>
            <person name="Aleksandrzak-Piekarczyk T."/>
            <person name="Szatraj K."/>
            <person name="Zielenkiewicz U."/>
            <person name="Pilsyk S."/>
            <person name="Malc E."/>
            <person name="Mieczkowski P."/>
            <person name="Kruszewska J.S."/>
            <person name="Biernat P."/>
            <person name="Pawlowska J."/>
        </authorList>
    </citation>
    <scope>NUCLEOTIDE SEQUENCE</scope>
    <source>
        <strain evidence="6">WA0000067209</strain>
    </source>
</reference>
<feature type="compositionally biased region" description="Low complexity" evidence="5">
    <location>
        <begin position="201"/>
        <end position="211"/>
    </location>
</feature>
<name>A0A8H7PY36_MORIS</name>
<dbReference type="Proteomes" id="UP000654370">
    <property type="component" value="Unassembled WGS sequence"/>
</dbReference>
<dbReference type="PANTHER" id="PTHR13375:SF3">
    <property type="entry name" value="THO COMPLEX SUBUNIT 5 HOMOLOG"/>
    <property type="match status" value="1"/>
</dbReference>
<evidence type="ECO:0000256" key="4">
    <source>
        <dbReference type="SAM" id="Coils"/>
    </source>
</evidence>
<comment type="subcellular location">
    <subcellularLocation>
        <location evidence="1">Nucleus</location>
    </subcellularLocation>
</comment>
<keyword evidence="7" id="KW-1185">Reference proteome</keyword>
<evidence type="ECO:0000256" key="1">
    <source>
        <dbReference type="ARBA" id="ARBA00004123"/>
    </source>
</evidence>
<dbReference type="GO" id="GO:0003729">
    <property type="term" value="F:mRNA binding"/>
    <property type="evidence" value="ECO:0007669"/>
    <property type="project" value="TreeGrafter"/>
</dbReference>
<feature type="coiled-coil region" evidence="4">
    <location>
        <begin position="141"/>
        <end position="168"/>
    </location>
</feature>
<dbReference type="Pfam" id="PF09766">
    <property type="entry name" value="FmiP_Thoc5"/>
    <property type="match status" value="1"/>
</dbReference>
<gene>
    <name evidence="6" type="ORF">INT43_007173</name>
</gene>
<feature type="region of interest" description="Disordered" evidence="5">
    <location>
        <begin position="194"/>
        <end position="217"/>
    </location>
</feature>
<dbReference type="EMBL" id="JAEPQZ010000004">
    <property type="protein sequence ID" value="KAG2182246.1"/>
    <property type="molecule type" value="Genomic_DNA"/>
</dbReference>
<protein>
    <recommendedName>
        <fullName evidence="8">THO complex subunit 5</fullName>
    </recommendedName>
</protein>
<dbReference type="OrthoDB" id="20582at2759"/>
<sequence length="217" mass="25044">MTGTLSHTAAITEACNALRTIAGDYLESKQTSDQCPIDPLQDTRTNTQFALLKELNTTTYNHTREMKNLTAEARQIMDQRHLGLQNIAYEKRHLEEEIVKCRQFRSIYQGIPLISEDEFVKTAPSEFTENTDPHMRMINRLKFEHEERLRLKKVLEDLNQERLQLVKEHRLEGSQLEDLDSQLDEIIKACGPIEKMLNPPTTSTTEEATSSMQLQTL</sequence>
<evidence type="ECO:0000256" key="3">
    <source>
        <dbReference type="ARBA" id="ARBA00023242"/>
    </source>
</evidence>
<dbReference type="GO" id="GO:0000445">
    <property type="term" value="C:THO complex part of transcription export complex"/>
    <property type="evidence" value="ECO:0007669"/>
    <property type="project" value="TreeGrafter"/>
</dbReference>
<evidence type="ECO:0000313" key="6">
    <source>
        <dbReference type="EMBL" id="KAG2182246.1"/>
    </source>
</evidence>
<evidence type="ECO:0008006" key="8">
    <source>
        <dbReference type="Google" id="ProtNLM"/>
    </source>
</evidence>
<evidence type="ECO:0000256" key="5">
    <source>
        <dbReference type="SAM" id="MobiDB-lite"/>
    </source>
</evidence>
<dbReference type="PANTHER" id="PTHR13375">
    <property type="entry name" value="FMS INTERACTING PROTEIN"/>
    <property type="match status" value="1"/>
</dbReference>
<dbReference type="GO" id="GO:0006406">
    <property type="term" value="P:mRNA export from nucleus"/>
    <property type="evidence" value="ECO:0007669"/>
    <property type="project" value="TreeGrafter"/>
</dbReference>
<accession>A0A8H7PY36</accession>
<keyword evidence="3" id="KW-0539">Nucleus</keyword>
<keyword evidence="4" id="KW-0175">Coiled coil</keyword>
<comment type="caution">
    <text evidence="6">The sequence shown here is derived from an EMBL/GenBank/DDBJ whole genome shotgun (WGS) entry which is preliminary data.</text>
</comment>
<evidence type="ECO:0000256" key="2">
    <source>
        <dbReference type="ARBA" id="ARBA00008044"/>
    </source>
</evidence>
<evidence type="ECO:0000313" key="7">
    <source>
        <dbReference type="Proteomes" id="UP000654370"/>
    </source>
</evidence>
<dbReference type="InterPro" id="IPR019163">
    <property type="entry name" value="THO_Thoc5"/>
</dbReference>
<dbReference type="AlphaFoldDB" id="A0A8H7PY36"/>
<proteinExistence type="inferred from homology"/>